<organism evidence="1 2">
    <name type="scientific">Chryseobacterium luteum</name>
    <dbReference type="NCBI Taxonomy" id="421531"/>
    <lineage>
        <taxon>Bacteria</taxon>
        <taxon>Pseudomonadati</taxon>
        <taxon>Bacteroidota</taxon>
        <taxon>Flavobacteriia</taxon>
        <taxon>Flavobacteriales</taxon>
        <taxon>Weeksellaceae</taxon>
        <taxon>Chryseobacterium group</taxon>
        <taxon>Chryseobacterium</taxon>
    </lineage>
</organism>
<keyword evidence="2" id="KW-1185">Reference proteome</keyword>
<dbReference type="EMBL" id="JPRO01000012">
    <property type="protein sequence ID" value="KFF02282.1"/>
    <property type="molecule type" value="Genomic_DNA"/>
</dbReference>
<dbReference type="AlphaFoldDB" id="A0A085ZCW8"/>
<protein>
    <submittedName>
        <fullName evidence="1">Uncharacterized protein</fullName>
    </submittedName>
</protein>
<name>A0A085ZCW8_9FLAO</name>
<dbReference type="OrthoDB" id="1253352at2"/>
<dbReference type="RefSeq" id="WP_034705696.1">
    <property type="nucleotide sequence ID" value="NZ_JPRO01000012.1"/>
</dbReference>
<sequence length="148" mass="17568">MITLDVLRDILSAQATRNNPDANYFYEFDIVAFDHSIDDTDFMRTYFALKDNKELAVDEITEAGFKKAIHKWFFECESSKNLNVIHAERSEKVESFFNSLKSATKEKKIYHFQNVNKELYEYQLGIYFDYFYIEGQENNFLIYFSAHG</sequence>
<accession>A0A085ZCW8</accession>
<proteinExistence type="predicted"/>
<evidence type="ECO:0000313" key="1">
    <source>
        <dbReference type="EMBL" id="KFF02282.1"/>
    </source>
</evidence>
<reference evidence="1 2" key="1">
    <citation type="submission" date="2014-07" db="EMBL/GenBank/DDBJ databases">
        <title>Genome of Chryseobacterium luteum DSM 18605.</title>
        <authorList>
            <person name="Stropko S.J."/>
            <person name="Pipes S.E."/>
            <person name="Newman J.D."/>
        </authorList>
    </citation>
    <scope>NUCLEOTIDE SEQUENCE [LARGE SCALE GENOMIC DNA]</scope>
    <source>
        <strain evidence="1 2">DSM 18605</strain>
    </source>
</reference>
<gene>
    <name evidence="1" type="ORF">IX38_13730</name>
</gene>
<dbReference type="eggNOG" id="ENOG502ZTUX">
    <property type="taxonomic scope" value="Bacteria"/>
</dbReference>
<comment type="caution">
    <text evidence="1">The sequence shown here is derived from an EMBL/GenBank/DDBJ whole genome shotgun (WGS) entry which is preliminary data.</text>
</comment>
<dbReference type="Proteomes" id="UP000028703">
    <property type="component" value="Unassembled WGS sequence"/>
</dbReference>
<evidence type="ECO:0000313" key="2">
    <source>
        <dbReference type="Proteomes" id="UP000028703"/>
    </source>
</evidence>